<reference evidence="3 4" key="1">
    <citation type="submission" date="2017-04" db="EMBL/GenBank/DDBJ databases">
        <title>Draft genome of the yeast Clavispora lusitaniae type strain CBS 6936.</title>
        <authorList>
            <person name="Durrens P."/>
            <person name="Klopp C."/>
            <person name="Biteau N."/>
            <person name="Fitton-Ouhabi V."/>
            <person name="Dementhon K."/>
            <person name="Accoceberry I."/>
            <person name="Sherman D.J."/>
            <person name="Noel T."/>
        </authorList>
    </citation>
    <scope>NUCLEOTIDE SEQUENCE [LARGE SCALE GENOMIC DNA]</scope>
    <source>
        <strain evidence="3 4">CBS 6936</strain>
    </source>
</reference>
<feature type="region of interest" description="Disordered" evidence="1">
    <location>
        <begin position="1"/>
        <end position="27"/>
    </location>
</feature>
<evidence type="ECO:0000256" key="1">
    <source>
        <dbReference type="SAM" id="MobiDB-lite"/>
    </source>
</evidence>
<gene>
    <name evidence="3" type="ORF">A9F13_20g00770</name>
</gene>
<evidence type="ECO:0000313" key="3">
    <source>
        <dbReference type="EMBL" id="OVF06579.1"/>
    </source>
</evidence>
<feature type="domain" description="Gag1-like clamp" evidence="2">
    <location>
        <begin position="142"/>
        <end position="253"/>
    </location>
</feature>
<feature type="compositionally biased region" description="Polar residues" evidence="1">
    <location>
        <begin position="1"/>
        <end position="16"/>
    </location>
</feature>
<comment type="caution">
    <text evidence="3">The sequence shown here is derived from an EMBL/GenBank/DDBJ whole genome shotgun (WGS) entry which is preliminary data.</text>
</comment>
<feature type="region of interest" description="Disordered" evidence="1">
    <location>
        <begin position="148"/>
        <end position="167"/>
    </location>
</feature>
<evidence type="ECO:0000259" key="2">
    <source>
        <dbReference type="Pfam" id="PF13259"/>
    </source>
</evidence>
<sequence length="260" mass="29840">MEPSSFNETTPTSTQPGLRKARSTSTLRKRPKRISLLVKRFVTECNSILTKLKSLSDTVLTEDEDVADLFQVTDAEFFLHKQGSGGLTKAERQFLSDYKNHKSLDAIVMHYQKIESAETNSSVEDSGKMTYKDLDVTRLRQKMETKDNVAQLASDLSTESSQEPDDLKNQNVGEFLWDYRRTLWLEHDKDSVEEKLQNSDTHVAMENIPPSSYSKIYMNFIEKSKPLKDGKRFKLKDLIDIINAGWVHDQRWERAAKGLA</sequence>
<accession>A0AA91PVU7</accession>
<protein>
    <recommendedName>
        <fullName evidence="2">Gag1-like clamp domain-containing protein</fullName>
    </recommendedName>
</protein>
<proteinExistence type="predicted"/>
<dbReference type="KEGG" id="clus:A9F13_20g00770"/>
<dbReference type="Proteomes" id="UP000195602">
    <property type="component" value="Unassembled WGS sequence"/>
</dbReference>
<evidence type="ECO:0000313" key="4">
    <source>
        <dbReference type="Proteomes" id="UP000195602"/>
    </source>
</evidence>
<dbReference type="EMBL" id="LYUB02000020">
    <property type="protein sequence ID" value="OVF06579.1"/>
    <property type="molecule type" value="Genomic_DNA"/>
</dbReference>
<dbReference type="Pfam" id="PF13259">
    <property type="entry name" value="clamp_Gag1-like"/>
    <property type="match status" value="1"/>
</dbReference>
<organism evidence="3 4">
    <name type="scientific">Clavispora lusitaniae</name>
    <name type="common">Candida lusitaniae</name>
    <dbReference type="NCBI Taxonomy" id="36911"/>
    <lineage>
        <taxon>Eukaryota</taxon>
        <taxon>Fungi</taxon>
        <taxon>Dikarya</taxon>
        <taxon>Ascomycota</taxon>
        <taxon>Saccharomycotina</taxon>
        <taxon>Pichiomycetes</taxon>
        <taxon>Metschnikowiaceae</taxon>
        <taxon>Clavispora</taxon>
    </lineage>
</organism>
<dbReference type="AlphaFoldDB" id="A0AA91PVU7"/>
<dbReference type="InterPro" id="IPR025124">
    <property type="entry name" value="Gag1-like_clamp"/>
</dbReference>
<name>A0AA91PVU7_CLALS</name>